<name>A0ABN2KAC7_9MICC</name>
<dbReference type="EMBL" id="BAAAOA010000010">
    <property type="protein sequence ID" value="GAA1751696.1"/>
    <property type="molecule type" value="Genomic_DNA"/>
</dbReference>
<evidence type="ECO:0000313" key="2">
    <source>
        <dbReference type="Proteomes" id="UP001501204"/>
    </source>
</evidence>
<dbReference type="Proteomes" id="UP001501204">
    <property type="component" value="Unassembled WGS sequence"/>
</dbReference>
<protein>
    <submittedName>
        <fullName evidence="1">Uncharacterized protein</fullName>
    </submittedName>
</protein>
<gene>
    <name evidence="1" type="ORF">GCM10009767_08370</name>
</gene>
<organism evidence="1 2">
    <name type="scientific">Kocuria aegyptia</name>
    <dbReference type="NCBI Taxonomy" id="330943"/>
    <lineage>
        <taxon>Bacteria</taxon>
        <taxon>Bacillati</taxon>
        <taxon>Actinomycetota</taxon>
        <taxon>Actinomycetes</taxon>
        <taxon>Micrococcales</taxon>
        <taxon>Micrococcaceae</taxon>
        <taxon>Kocuria</taxon>
    </lineage>
</organism>
<keyword evidence="2" id="KW-1185">Reference proteome</keyword>
<sequence>MPTVMVITILALGGTGGPGAPAGVTPHGPVTAGGACGYSMSRICLSEPVFVRYSRT</sequence>
<evidence type="ECO:0000313" key="1">
    <source>
        <dbReference type="EMBL" id="GAA1751696.1"/>
    </source>
</evidence>
<reference evidence="1 2" key="1">
    <citation type="journal article" date="2019" name="Int. J. Syst. Evol. Microbiol.">
        <title>The Global Catalogue of Microorganisms (GCM) 10K type strain sequencing project: providing services to taxonomists for standard genome sequencing and annotation.</title>
        <authorList>
            <consortium name="The Broad Institute Genomics Platform"/>
            <consortium name="The Broad Institute Genome Sequencing Center for Infectious Disease"/>
            <person name="Wu L."/>
            <person name="Ma J."/>
        </authorList>
    </citation>
    <scope>NUCLEOTIDE SEQUENCE [LARGE SCALE GENOMIC DNA]</scope>
    <source>
        <strain evidence="1 2">JCM 14735</strain>
    </source>
</reference>
<proteinExistence type="predicted"/>
<accession>A0ABN2KAC7</accession>
<comment type="caution">
    <text evidence="1">The sequence shown here is derived from an EMBL/GenBank/DDBJ whole genome shotgun (WGS) entry which is preliminary data.</text>
</comment>